<dbReference type="AlphaFoldDB" id="A0A7C2VDL8"/>
<evidence type="ECO:0000313" key="2">
    <source>
        <dbReference type="EMBL" id="HEW53133.1"/>
    </source>
</evidence>
<organism evidence="2">
    <name type="scientific">Ignisphaera aggregans</name>
    <dbReference type="NCBI Taxonomy" id="334771"/>
    <lineage>
        <taxon>Archaea</taxon>
        <taxon>Thermoproteota</taxon>
        <taxon>Thermoprotei</taxon>
        <taxon>Desulfurococcales</taxon>
        <taxon>Desulfurococcaceae</taxon>
        <taxon>Ignisphaera</taxon>
    </lineage>
</organism>
<keyword evidence="1" id="KW-0812">Transmembrane</keyword>
<dbReference type="Pfam" id="PF11667">
    <property type="entry name" value="DUF3267"/>
    <property type="match status" value="1"/>
</dbReference>
<evidence type="ECO:0000256" key="1">
    <source>
        <dbReference type="SAM" id="Phobius"/>
    </source>
</evidence>
<reference evidence="2" key="1">
    <citation type="journal article" date="2020" name="mSystems">
        <title>Genome- and Community-Level Interaction Insights into Carbon Utilization and Element Cycling Functions of Hydrothermarchaeota in Hydrothermal Sediment.</title>
        <authorList>
            <person name="Zhou Z."/>
            <person name="Liu Y."/>
            <person name="Xu W."/>
            <person name="Pan J."/>
            <person name="Luo Z.H."/>
            <person name="Li M."/>
        </authorList>
    </citation>
    <scope>NUCLEOTIDE SEQUENCE [LARGE SCALE GENOMIC DNA]</scope>
    <source>
        <strain evidence="2">SpSt-16</strain>
    </source>
</reference>
<comment type="caution">
    <text evidence="2">The sequence shown here is derived from an EMBL/GenBank/DDBJ whole genome shotgun (WGS) entry which is preliminary data.</text>
</comment>
<accession>A0A7C2VDL8</accession>
<proteinExistence type="predicted"/>
<name>A0A7C2VDL8_9CREN</name>
<protein>
    <recommendedName>
        <fullName evidence="3">DUF3267 domain-containing protein</fullName>
    </recommendedName>
</protein>
<feature type="transmembrane region" description="Helical" evidence="1">
    <location>
        <begin position="30"/>
        <end position="52"/>
    </location>
</feature>
<keyword evidence="1" id="KW-0472">Membrane</keyword>
<feature type="transmembrane region" description="Helical" evidence="1">
    <location>
        <begin position="90"/>
        <end position="114"/>
    </location>
</feature>
<keyword evidence="1" id="KW-1133">Transmembrane helix</keyword>
<sequence length="131" mass="14417">MKLRIALQLLAGFALGYIMCAFVGIEKAAYILALIPLLGLAHEALHLVAIKILGLRSKFSINGLYLGFNTFFHYPGQFMVAAIAPQIITLVLLTLYSLTVNPLILLLLLVHLAISCEDLAKVVKYILAYFI</sequence>
<evidence type="ECO:0008006" key="3">
    <source>
        <dbReference type="Google" id="ProtNLM"/>
    </source>
</evidence>
<gene>
    <name evidence="2" type="ORF">ENO77_03055</name>
</gene>
<feature type="transmembrane region" description="Helical" evidence="1">
    <location>
        <begin position="64"/>
        <end position="84"/>
    </location>
</feature>
<dbReference type="EMBL" id="DSGT01000009">
    <property type="protein sequence ID" value="HEW53133.1"/>
    <property type="molecule type" value="Genomic_DNA"/>
</dbReference>
<dbReference type="InterPro" id="IPR021683">
    <property type="entry name" value="DUF3267"/>
</dbReference>